<dbReference type="EMBL" id="MPUH01000002">
    <property type="protein sequence ID" value="OMJ96238.1"/>
    <property type="molecule type" value="Genomic_DNA"/>
</dbReference>
<evidence type="ECO:0000313" key="6">
    <source>
        <dbReference type="Proteomes" id="UP000187209"/>
    </source>
</evidence>
<comment type="similarity">
    <text evidence="1">Belongs to the AB hydrolase superfamily. AB hydrolase 2 family.</text>
</comment>
<dbReference type="InterPro" id="IPR029058">
    <property type="entry name" value="AB_hydrolase_fold"/>
</dbReference>
<comment type="caution">
    <text evidence="5">The sequence shown here is derived from an EMBL/GenBank/DDBJ whole genome shotgun (WGS) entry which is preliminary data.</text>
</comment>
<dbReference type="PANTHER" id="PTHR10655">
    <property type="entry name" value="LYSOPHOSPHOLIPASE-RELATED"/>
    <property type="match status" value="1"/>
</dbReference>
<sequence>MLDFRKDDIIIQPSVHKHTLVFLPGWSRSAHKDLNIFKTVPFLENTKIRIIQPPHGPSMGIPFSQIQPAWINGIEDVPITALFHLNEIAKLIDEILQEEYDLCNSLFLGGFSQGGGAAFYTGINVCTLPLKGIIILSYFIFPIRWKKDRKNIPLFIYHGTKDEIIPFHLNEISVEGFKNRSTCYYCADKNLGHTYNWKEFLELKKWMRSCLEIEKL</sequence>
<gene>
    <name evidence="5" type="ORF">SteCoe_200</name>
</gene>
<protein>
    <recommendedName>
        <fullName evidence="4">Phospholipase/carboxylesterase/thioesterase domain-containing protein</fullName>
    </recommendedName>
</protein>
<dbReference type="SUPFAM" id="SSF53474">
    <property type="entry name" value="alpha/beta-Hydrolases"/>
    <property type="match status" value="1"/>
</dbReference>
<evidence type="ECO:0000256" key="2">
    <source>
        <dbReference type="ARBA" id="ARBA00022801"/>
    </source>
</evidence>
<evidence type="ECO:0000313" key="5">
    <source>
        <dbReference type="EMBL" id="OMJ96238.1"/>
    </source>
</evidence>
<name>A0A1R2D4P6_9CILI</name>
<dbReference type="GO" id="GO:0005737">
    <property type="term" value="C:cytoplasm"/>
    <property type="evidence" value="ECO:0007669"/>
    <property type="project" value="TreeGrafter"/>
</dbReference>
<dbReference type="GO" id="GO:0052689">
    <property type="term" value="F:carboxylic ester hydrolase activity"/>
    <property type="evidence" value="ECO:0007669"/>
    <property type="project" value="TreeGrafter"/>
</dbReference>
<evidence type="ECO:0000259" key="4">
    <source>
        <dbReference type="Pfam" id="PF02230"/>
    </source>
</evidence>
<evidence type="ECO:0000256" key="3">
    <source>
        <dbReference type="SAM" id="Phobius"/>
    </source>
</evidence>
<dbReference type="AlphaFoldDB" id="A0A1R2D4P6"/>
<feature type="domain" description="Phospholipase/carboxylesterase/thioesterase" evidence="4">
    <location>
        <begin position="13"/>
        <end position="208"/>
    </location>
</feature>
<dbReference type="InterPro" id="IPR050565">
    <property type="entry name" value="LYPA1-2/EST-like"/>
</dbReference>
<keyword evidence="3" id="KW-0812">Transmembrane</keyword>
<keyword evidence="2" id="KW-0378">Hydrolase</keyword>
<dbReference type="Pfam" id="PF02230">
    <property type="entry name" value="Abhydrolase_2"/>
    <property type="match status" value="1"/>
</dbReference>
<keyword evidence="3" id="KW-1133">Transmembrane helix</keyword>
<evidence type="ECO:0000256" key="1">
    <source>
        <dbReference type="ARBA" id="ARBA00006499"/>
    </source>
</evidence>
<keyword evidence="3" id="KW-0472">Membrane</keyword>
<dbReference type="Gene3D" id="3.40.50.1820">
    <property type="entry name" value="alpha/beta hydrolase"/>
    <property type="match status" value="1"/>
</dbReference>
<keyword evidence="6" id="KW-1185">Reference proteome</keyword>
<dbReference type="PANTHER" id="PTHR10655:SF17">
    <property type="entry name" value="LYSOPHOSPHOLIPASE-LIKE PROTEIN 1"/>
    <property type="match status" value="1"/>
</dbReference>
<dbReference type="InterPro" id="IPR003140">
    <property type="entry name" value="PLipase/COase/thioEstase"/>
</dbReference>
<feature type="transmembrane region" description="Helical" evidence="3">
    <location>
        <begin position="117"/>
        <end position="141"/>
    </location>
</feature>
<proteinExistence type="inferred from homology"/>
<dbReference type="Proteomes" id="UP000187209">
    <property type="component" value="Unassembled WGS sequence"/>
</dbReference>
<dbReference type="OrthoDB" id="2418081at2759"/>
<dbReference type="GO" id="GO:0008474">
    <property type="term" value="F:palmitoyl-(protein) hydrolase activity"/>
    <property type="evidence" value="ECO:0007669"/>
    <property type="project" value="TreeGrafter"/>
</dbReference>
<organism evidence="5 6">
    <name type="scientific">Stentor coeruleus</name>
    <dbReference type="NCBI Taxonomy" id="5963"/>
    <lineage>
        <taxon>Eukaryota</taxon>
        <taxon>Sar</taxon>
        <taxon>Alveolata</taxon>
        <taxon>Ciliophora</taxon>
        <taxon>Postciliodesmatophora</taxon>
        <taxon>Heterotrichea</taxon>
        <taxon>Heterotrichida</taxon>
        <taxon>Stentoridae</taxon>
        <taxon>Stentor</taxon>
    </lineage>
</organism>
<accession>A0A1R2D4P6</accession>
<reference evidence="5 6" key="1">
    <citation type="submission" date="2016-11" db="EMBL/GenBank/DDBJ databases">
        <title>The macronuclear genome of Stentor coeruleus: a giant cell with tiny introns.</title>
        <authorList>
            <person name="Slabodnick M."/>
            <person name="Ruby J.G."/>
            <person name="Reiff S.B."/>
            <person name="Swart E.C."/>
            <person name="Gosai S."/>
            <person name="Prabakaran S."/>
            <person name="Witkowska E."/>
            <person name="Larue G.E."/>
            <person name="Fisher S."/>
            <person name="Freeman R.M."/>
            <person name="Gunawardena J."/>
            <person name="Chu W."/>
            <person name="Stover N.A."/>
            <person name="Gregory B.D."/>
            <person name="Nowacki M."/>
            <person name="Derisi J."/>
            <person name="Roy S.W."/>
            <person name="Marshall W.F."/>
            <person name="Sood P."/>
        </authorList>
    </citation>
    <scope>NUCLEOTIDE SEQUENCE [LARGE SCALE GENOMIC DNA]</scope>
    <source>
        <strain evidence="5">WM001</strain>
    </source>
</reference>